<proteinExistence type="inferred from homology"/>
<evidence type="ECO:0000256" key="2">
    <source>
        <dbReference type="SAM" id="MobiDB-lite"/>
    </source>
</evidence>
<sequence>MTNYCGLRMQPFPAFQVTYQPPQVKQTDDLKISIQMLINELESSINQVQEITLLTQRYNIKRRRLYDVINVFSSVGSCSKSGLDHLIWYGKDQLCVHLEKLKQSYHIKDPNYTLLQLFPVSGCIGISNLTICFLLLFFALKTNRLDLRYVGNLFSRQTSRYKTTLCKLYQISYILGAVGITNRTNQVCEVVLNEPYYNEEIVPDEPTKDSDNFQNQGKDKKSLIEDNPMSIFSLLNHTEKTEPKKPNPYQYILDRRKEFHNLS</sequence>
<dbReference type="InterPro" id="IPR036388">
    <property type="entry name" value="WH-like_DNA-bd_sf"/>
</dbReference>
<feature type="compositionally biased region" description="Basic and acidic residues" evidence="2">
    <location>
        <begin position="205"/>
        <end position="220"/>
    </location>
</feature>
<evidence type="ECO:0000256" key="1">
    <source>
        <dbReference type="RuleBase" id="RU003796"/>
    </source>
</evidence>
<keyword evidence="3" id="KW-1133">Transmembrane helix</keyword>
<dbReference type="EMBL" id="JAPFFF010000003">
    <property type="protein sequence ID" value="KAK8894103.1"/>
    <property type="molecule type" value="Genomic_DNA"/>
</dbReference>
<evidence type="ECO:0000313" key="5">
    <source>
        <dbReference type="EMBL" id="KAK8894103.1"/>
    </source>
</evidence>
<comment type="caution">
    <text evidence="5">The sequence shown here is derived from an EMBL/GenBank/DDBJ whole genome shotgun (WGS) entry which is preliminary data.</text>
</comment>
<keyword evidence="1" id="KW-0804">Transcription</keyword>
<evidence type="ECO:0000313" key="6">
    <source>
        <dbReference type="Proteomes" id="UP001470230"/>
    </source>
</evidence>
<organism evidence="5 6">
    <name type="scientific">Tritrichomonas musculus</name>
    <dbReference type="NCBI Taxonomy" id="1915356"/>
    <lineage>
        <taxon>Eukaryota</taxon>
        <taxon>Metamonada</taxon>
        <taxon>Parabasalia</taxon>
        <taxon>Tritrichomonadida</taxon>
        <taxon>Tritrichomonadidae</taxon>
        <taxon>Tritrichomonas</taxon>
    </lineage>
</organism>
<dbReference type="SUPFAM" id="SSF46785">
    <property type="entry name" value="Winged helix' DNA-binding domain"/>
    <property type="match status" value="1"/>
</dbReference>
<keyword evidence="6" id="KW-1185">Reference proteome</keyword>
<dbReference type="SMART" id="SM01372">
    <property type="entry name" value="E2F_TDP"/>
    <property type="match status" value="1"/>
</dbReference>
<dbReference type="InterPro" id="IPR003316">
    <property type="entry name" value="E2F_WHTH_DNA-bd_dom"/>
</dbReference>
<keyword evidence="3" id="KW-0812">Transmembrane</keyword>
<protein>
    <recommendedName>
        <fullName evidence="4">E2F/DP family winged-helix DNA-binding domain-containing protein</fullName>
    </recommendedName>
</protein>
<keyword evidence="1" id="KW-0238">DNA-binding</keyword>
<dbReference type="Proteomes" id="UP001470230">
    <property type="component" value="Unassembled WGS sequence"/>
</dbReference>
<name>A0ABR2KSS2_9EUKA</name>
<keyword evidence="1" id="KW-0539">Nucleus</keyword>
<evidence type="ECO:0000259" key="4">
    <source>
        <dbReference type="SMART" id="SM01372"/>
    </source>
</evidence>
<accession>A0ABR2KSS2</accession>
<feature type="transmembrane region" description="Helical" evidence="3">
    <location>
        <begin position="117"/>
        <end position="140"/>
    </location>
</feature>
<feature type="region of interest" description="Disordered" evidence="2">
    <location>
        <begin position="201"/>
        <end position="220"/>
    </location>
</feature>
<dbReference type="Gene3D" id="1.10.10.10">
    <property type="entry name" value="Winged helix-like DNA-binding domain superfamily/Winged helix DNA-binding domain"/>
    <property type="match status" value="1"/>
</dbReference>
<keyword evidence="3" id="KW-0472">Membrane</keyword>
<gene>
    <name evidence="5" type="ORF">M9Y10_022535</name>
</gene>
<comment type="subcellular location">
    <subcellularLocation>
        <location evidence="1">Nucleus</location>
    </subcellularLocation>
</comment>
<dbReference type="Pfam" id="PF02319">
    <property type="entry name" value="WHD_E2F_TDP"/>
    <property type="match status" value="1"/>
</dbReference>
<dbReference type="InterPro" id="IPR036390">
    <property type="entry name" value="WH_DNA-bd_sf"/>
</dbReference>
<evidence type="ECO:0000256" key="3">
    <source>
        <dbReference type="SAM" id="Phobius"/>
    </source>
</evidence>
<feature type="domain" description="E2F/DP family winged-helix DNA-binding" evidence="4">
    <location>
        <begin position="25"/>
        <end position="90"/>
    </location>
</feature>
<comment type="similarity">
    <text evidence="1">Belongs to the E2F/DP family.</text>
</comment>
<keyword evidence="1" id="KW-0805">Transcription regulation</keyword>
<reference evidence="5 6" key="1">
    <citation type="submission" date="2024-04" db="EMBL/GenBank/DDBJ databases">
        <title>Tritrichomonas musculus Genome.</title>
        <authorList>
            <person name="Alves-Ferreira E."/>
            <person name="Grigg M."/>
            <person name="Lorenzi H."/>
            <person name="Galac M."/>
        </authorList>
    </citation>
    <scope>NUCLEOTIDE SEQUENCE [LARGE SCALE GENOMIC DNA]</scope>
    <source>
        <strain evidence="5 6">EAF2021</strain>
    </source>
</reference>